<evidence type="ECO:0000313" key="2">
    <source>
        <dbReference type="EMBL" id="EAU82591.2"/>
    </source>
</evidence>
<feature type="region of interest" description="Disordered" evidence="1">
    <location>
        <begin position="27"/>
        <end position="61"/>
    </location>
</feature>
<feature type="region of interest" description="Disordered" evidence="1">
    <location>
        <begin position="1020"/>
        <end position="1065"/>
    </location>
</feature>
<feature type="region of interest" description="Disordered" evidence="1">
    <location>
        <begin position="804"/>
        <end position="849"/>
    </location>
</feature>
<dbReference type="VEuPathDB" id="FungiDB:CC1G_12583"/>
<dbReference type="STRING" id="240176.A8P6U6"/>
<sequence length="1179" mass="123392">MTPDRRPTRSAMREMGVVLEPTALELPTKRRAKPKKPAPVATVSTSADIASPDVSTQPLTPAASVMPQHTSSAQMIDMYLGGDPEGLVEALNQAVTISPPSTPSALPGATPGPTGAPPDDNDPFNVDPFINPIDNEDDAMQVDVPTPPAPAVPLAPKSFPPLAGKLPPPHPLVKPVVPLGAIVEPLTRLDPLLQPLLQPLFQPSPSPSTTLSQTAHSSVAEGSPGTPTPSSRLSSTASSGSLSTPAPQAPQSSTRGDSSKSTSAPRKGRPTEESRARVLELFESSLAAFAEIGVKHGHTPKEMGLAFQKWIKDGSITIPVVEGQDKRLVADFNVFKDCFEQCALETGNTVENLISRYHSEYLATPRKPNPYNQFRSLIKFQGENREKPVTVSPDVANENYRKSKKAGTLERKLGIWETLSAIDGPNQTLQAREKYFENFTAIADKTVAEGEKHNLESMFITVGTSIHQDQGIVHIAVTPTLEGFFKDMLGCSKDELTGLMRLYVCNNNKSTGSLKGVVRTNVRENIIALAKAEGSSLSAKTSISARQSSSVGSAASSAAAKTVHSSLKSDLKPPTSTPQSSSVGSHPSSAAAKPVRSSVNPATKGVTAHQPTPLVRQVKFDVMPNTIVIKNPRNTAGSYDFMRDVFTAVQNYLGCPPSANVMWKQLPSKLGEAGWCLRNYPAPGFLGLPGEEEKGGKNGQGLKGVPAAQRNIFMERVQMPGGNLILERGDPVEMKANRQPVIITAAPLLTPAEKVAVEASKLRVTEMDPFTWPLARGRRQFADLSVDWDGLHAIVRESTIVEIEDSDDESPAAPNPTPSSAPVPTPVHTTPAPPSTTTAPTAPLPAPTQISESTVLPNEHARIQQRANTPALQPAPASGSLAPTHVPTVVPTPAPTLAPPQTPTPEPVSAPPVTQIAHSTVAAPASVPAAMSPFGNHKRSGSVGFEGSDAKKVRMTPTLAPTPLPPPLQNSLSMQSFASTPAAPVGFLPHQGNPAWHWPAPNTHATPGVAPGPIPPAPIAPQASAPLPTPASTDNVVTPSAAPSNPAWHWPAPNTHATPGVAPGPIPPAPIAPQASAPLPTPASTDNVVTPSAASNASINPVALGFLQHLLLQQQSSQGGGLPTGYLTPGVEQPSLIQAASNMGLDPNLLLLNMFHQQNQHFGGGFGPGAGGSGAGPSS</sequence>
<evidence type="ECO:0000313" key="3">
    <source>
        <dbReference type="Proteomes" id="UP000001861"/>
    </source>
</evidence>
<organism evidence="2 3">
    <name type="scientific">Coprinopsis cinerea (strain Okayama-7 / 130 / ATCC MYA-4618 / FGSC 9003)</name>
    <name type="common">Inky cap fungus</name>
    <name type="synonym">Hormographiella aspergillata</name>
    <dbReference type="NCBI Taxonomy" id="240176"/>
    <lineage>
        <taxon>Eukaryota</taxon>
        <taxon>Fungi</taxon>
        <taxon>Dikarya</taxon>
        <taxon>Basidiomycota</taxon>
        <taxon>Agaricomycotina</taxon>
        <taxon>Agaricomycetes</taxon>
        <taxon>Agaricomycetidae</taxon>
        <taxon>Agaricales</taxon>
        <taxon>Agaricineae</taxon>
        <taxon>Psathyrellaceae</taxon>
        <taxon>Coprinopsis</taxon>
    </lineage>
</organism>
<dbReference type="InParanoid" id="A8P6U6"/>
<protein>
    <submittedName>
        <fullName evidence="2">Uncharacterized protein</fullName>
    </submittedName>
</protein>
<feature type="region of interest" description="Disordered" evidence="1">
    <location>
        <begin position="564"/>
        <end position="610"/>
    </location>
</feature>
<dbReference type="GeneID" id="6015842"/>
<dbReference type="Proteomes" id="UP000001861">
    <property type="component" value="Unassembled WGS sequence"/>
</dbReference>
<feature type="compositionally biased region" description="Low complexity" evidence="1">
    <location>
        <begin position="826"/>
        <end position="841"/>
    </location>
</feature>
<keyword evidence="3" id="KW-1185">Reference proteome</keyword>
<name>A8P6U6_COPC7</name>
<feature type="region of interest" description="Disordered" evidence="1">
    <location>
        <begin position="98"/>
        <end position="127"/>
    </location>
</feature>
<dbReference type="OrthoDB" id="3071219at2759"/>
<feature type="compositionally biased region" description="Low complexity" evidence="1">
    <location>
        <begin position="223"/>
        <end position="263"/>
    </location>
</feature>
<feature type="compositionally biased region" description="Polar residues" evidence="1">
    <location>
        <begin position="44"/>
        <end position="59"/>
    </location>
</feature>
<evidence type="ECO:0000256" key="1">
    <source>
        <dbReference type="SAM" id="MobiDB-lite"/>
    </source>
</evidence>
<proteinExistence type="predicted"/>
<feature type="region of interest" description="Disordered" evidence="1">
    <location>
        <begin position="200"/>
        <end position="274"/>
    </location>
</feature>
<feature type="compositionally biased region" description="Pro residues" evidence="1">
    <location>
        <begin position="890"/>
        <end position="910"/>
    </location>
</feature>
<feature type="compositionally biased region" description="Polar residues" evidence="1">
    <location>
        <begin position="1030"/>
        <end position="1043"/>
    </location>
</feature>
<feature type="compositionally biased region" description="Low complexity" evidence="1">
    <location>
        <begin position="573"/>
        <end position="589"/>
    </location>
</feature>
<feature type="compositionally biased region" description="Low complexity" evidence="1">
    <location>
        <begin position="200"/>
        <end position="214"/>
    </location>
</feature>
<dbReference type="AlphaFoldDB" id="A8P6U6"/>
<gene>
    <name evidence="2" type="ORF">CC1G_12583</name>
</gene>
<dbReference type="KEGG" id="cci:CC1G_12583"/>
<reference evidence="2 3" key="1">
    <citation type="journal article" date="2010" name="Proc. Natl. Acad. Sci. U.S.A.">
        <title>Insights into evolution of multicellular fungi from the assembled chromosomes of the mushroom Coprinopsis cinerea (Coprinus cinereus).</title>
        <authorList>
            <person name="Stajich J.E."/>
            <person name="Wilke S.K."/>
            <person name="Ahren D."/>
            <person name="Au C.H."/>
            <person name="Birren B.W."/>
            <person name="Borodovsky M."/>
            <person name="Burns C."/>
            <person name="Canback B."/>
            <person name="Casselton L.A."/>
            <person name="Cheng C.K."/>
            <person name="Deng J."/>
            <person name="Dietrich F.S."/>
            <person name="Fargo D.C."/>
            <person name="Farman M.L."/>
            <person name="Gathman A.C."/>
            <person name="Goldberg J."/>
            <person name="Guigo R."/>
            <person name="Hoegger P.J."/>
            <person name="Hooker J.B."/>
            <person name="Huggins A."/>
            <person name="James T.Y."/>
            <person name="Kamada T."/>
            <person name="Kilaru S."/>
            <person name="Kodira C."/>
            <person name="Kues U."/>
            <person name="Kupfer D."/>
            <person name="Kwan H.S."/>
            <person name="Lomsadze A."/>
            <person name="Li W."/>
            <person name="Lilly W.W."/>
            <person name="Ma L.J."/>
            <person name="Mackey A.J."/>
            <person name="Manning G."/>
            <person name="Martin F."/>
            <person name="Muraguchi H."/>
            <person name="Natvig D.O."/>
            <person name="Palmerini H."/>
            <person name="Ramesh M.A."/>
            <person name="Rehmeyer C.J."/>
            <person name="Roe B.A."/>
            <person name="Shenoy N."/>
            <person name="Stanke M."/>
            <person name="Ter-Hovhannisyan V."/>
            <person name="Tunlid A."/>
            <person name="Velagapudi R."/>
            <person name="Vision T.J."/>
            <person name="Zeng Q."/>
            <person name="Zolan M.E."/>
            <person name="Pukkila P.J."/>
        </authorList>
    </citation>
    <scope>NUCLEOTIDE SEQUENCE [LARGE SCALE GENOMIC DNA]</scope>
    <source>
        <strain evidence="3">Okayama-7 / 130 / ATCC MYA-4618 / FGSC 9003</strain>
    </source>
</reference>
<comment type="caution">
    <text evidence="2">The sequence shown here is derived from an EMBL/GenBank/DDBJ whole genome shotgun (WGS) entry which is preliminary data.</text>
</comment>
<dbReference type="RefSeq" id="XP_001839230.2">
    <property type="nucleotide sequence ID" value="XM_001839178.2"/>
</dbReference>
<feature type="compositionally biased region" description="Pro residues" evidence="1">
    <location>
        <begin position="813"/>
        <end position="825"/>
    </location>
</feature>
<dbReference type="EMBL" id="AACS02000005">
    <property type="protein sequence ID" value="EAU82591.2"/>
    <property type="molecule type" value="Genomic_DNA"/>
</dbReference>
<accession>A8P6U6</accession>
<dbReference type="HOGENOM" id="CLU_273197_0_0_1"/>
<feature type="compositionally biased region" description="Low complexity" evidence="1">
    <location>
        <begin position="103"/>
        <end position="113"/>
    </location>
</feature>
<feature type="region of interest" description="Disordered" evidence="1">
    <location>
        <begin position="865"/>
        <end position="912"/>
    </location>
</feature>